<keyword evidence="3" id="KW-0677">Repeat</keyword>
<protein>
    <submittedName>
        <fullName evidence="11">Zinc finger protein 702</fullName>
    </submittedName>
</protein>
<evidence type="ECO:0000256" key="7">
    <source>
        <dbReference type="ARBA" id="ARBA00023242"/>
    </source>
</evidence>
<evidence type="ECO:0000256" key="5">
    <source>
        <dbReference type="ARBA" id="ARBA00022833"/>
    </source>
</evidence>
<accession>A0A6P6MG68</accession>
<dbReference type="PROSITE" id="PS50157">
    <property type="entry name" value="ZINC_FINGER_C2H2_2"/>
    <property type="match status" value="2"/>
</dbReference>
<feature type="domain" description="C2H2-type" evidence="9">
    <location>
        <begin position="127"/>
        <end position="154"/>
    </location>
</feature>
<dbReference type="GO" id="GO:0008270">
    <property type="term" value="F:zinc ion binding"/>
    <property type="evidence" value="ECO:0007669"/>
    <property type="project" value="UniProtKB-KW"/>
</dbReference>
<evidence type="ECO:0000256" key="3">
    <source>
        <dbReference type="ARBA" id="ARBA00022737"/>
    </source>
</evidence>
<gene>
    <name evidence="11" type="primary">LOC113067286</name>
</gene>
<dbReference type="InterPro" id="IPR050589">
    <property type="entry name" value="Ikaros_C2H2-ZF"/>
</dbReference>
<keyword evidence="2" id="KW-0479">Metal-binding</keyword>
<keyword evidence="5" id="KW-0862">Zinc</keyword>
<dbReference type="InterPro" id="IPR013087">
    <property type="entry name" value="Znf_C2H2_type"/>
</dbReference>
<dbReference type="FunFam" id="3.30.160.60:FF:001384">
    <property type="entry name" value="Zinc finger protein"/>
    <property type="match status" value="1"/>
</dbReference>
<feature type="domain" description="C2H2-type" evidence="9">
    <location>
        <begin position="99"/>
        <end position="126"/>
    </location>
</feature>
<dbReference type="Gene3D" id="3.30.160.60">
    <property type="entry name" value="Classic Zinc Finger"/>
    <property type="match status" value="3"/>
</dbReference>
<sequence>MALIKEESEDMTIEDFRVKQEDTEMQTKSEYIKEETVEVTIEEAFRVKQEDTEEQTDLMVLKVESQELNEDQYENHDFMIGGKFIQPKKTSSRKRSNRFTCHRCGKCFNQKHKLMRHMRVHTVEKPVTCQQCGKRFSQKAILHYHMRIHTRDKPFQCLQCNGRFKCSKDMTRHLQTGCGIGLPLVLKIIESL</sequence>
<name>A0A6P6MG68_CARAU</name>
<keyword evidence="7" id="KW-0539">Nucleus</keyword>
<dbReference type="AlphaFoldDB" id="A0A6P6MG68"/>
<dbReference type="RefSeq" id="XP_026095463.1">
    <property type="nucleotide sequence ID" value="XM_026239678.1"/>
</dbReference>
<keyword evidence="4 8" id="KW-0863">Zinc-finger</keyword>
<keyword evidence="10" id="KW-1185">Reference proteome</keyword>
<dbReference type="PROSITE" id="PS00028">
    <property type="entry name" value="ZINC_FINGER_C2H2_1"/>
    <property type="match status" value="2"/>
</dbReference>
<comment type="subcellular location">
    <subcellularLocation>
        <location evidence="1">Nucleus</location>
    </subcellularLocation>
</comment>
<evidence type="ECO:0000256" key="2">
    <source>
        <dbReference type="ARBA" id="ARBA00022723"/>
    </source>
</evidence>
<dbReference type="PANTHER" id="PTHR24404">
    <property type="entry name" value="ZINC FINGER PROTEIN"/>
    <property type="match status" value="1"/>
</dbReference>
<dbReference type="Pfam" id="PF00096">
    <property type="entry name" value="zf-C2H2"/>
    <property type="match status" value="2"/>
</dbReference>
<dbReference type="KEGG" id="caua:113067286"/>
<evidence type="ECO:0000259" key="9">
    <source>
        <dbReference type="PROSITE" id="PS50157"/>
    </source>
</evidence>
<proteinExistence type="predicted"/>
<dbReference type="GeneID" id="113067286"/>
<dbReference type="SUPFAM" id="SSF57667">
    <property type="entry name" value="beta-beta-alpha zinc fingers"/>
    <property type="match status" value="2"/>
</dbReference>
<dbReference type="FunFam" id="3.30.160.60:FF:001450">
    <property type="entry name" value="zinc finger protein 774"/>
    <property type="match status" value="1"/>
</dbReference>
<dbReference type="Proteomes" id="UP000515129">
    <property type="component" value="Chromosome 4"/>
</dbReference>
<dbReference type="GO" id="GO:0006357">
    <property type="term" value="P:regulation of transcription by RNA polymerase II"/>
    <property type="evidence" value="ECO:0007669"/>
    <property type="project" value="TreeGrafter"/>
</dbReference>
<dbReference type="GO" id="GO:0005634">
    <property type="term" value="C:nucleus"/>
    <property type="evidence" value="ECO:0007669"/>
    <property type="project" value="UniProtKB-SubCell"/>
</dbReference>
<evidence type="ECO:0000313" key="10">
    <source>
        <dbReference type="Proteomes" id="UP000515129"/>
    </source>
</evidence>
<evidence type="ECO:0000313" key="11">
    <source>
        <dbReference type="RefSeq" id="XP_026095463.1"/>
    </source>
</evidence>
<evidence type="ECO:0000256" key="6">
    <source>
        <dbReference type="ARBA" id="ARBA00023125"/>
    </source>
</evidence>
<dbReference type="GO" id="GO:0000978">
    <property type="term" value="F:RNA polymerase II cis-regulatory region sequence-specific DNA binding"/>
    <property type="evidence" value="ECO:0007669"/>
    <property type="project" value="TreeGrafter"/>
</dbReference>
<evidence type="ECO:0000256" key="4">
    <source>
        <dbReference type="ARBA" id="ARBA00022771"/>
    </source>
</evidence>
<evidence type="ECO:0000256" key="1">
    <source>
        <dbReference type="ARBA" id="ARBA00004123"/>
    </source>
</evidence>
<dbReference type="OrthoDB" id="8117402at2759"/>
<organism evidence="10 11">
    <name type="scientific">Carassius auratus</name>
    <name type="common">Goldfish</name>
    <dbReference type="NCBI Taxonomy" id="7957"/>
    <lineage>
        <taxon>Eukaryota</taxon>
        <taxon>Metazoa</taxon>
        <taxon>Chordata</taxon>
        <taxon>Craniata</taxon>
        <taxon>Vertebrata</taxon>
        <taxon>Euteleostomi</taxon>
        <taxon>Actinopterygii</taxon>
        <taxon>Neopterygii</taxon>
        <taxon>Teleostei</taxon>
        <taxon>Ostariophysi</taxon>
        <taxon>Cypriniformes</taxon>
        <taxon>Cyprinidae</taxon>
        <taxon>Cyprininae</taxon>
        <taxon>Carassius</taxon>
    </lineage>
</organism>
<reference evidence="11" key="1">
    <citation type="submission" date="2025-08" db="UniProtKB">
        <authorList>
            <consortium name="RefSeq"/>
        </authorList>
    </citation>
    <scope>IDENTIFICATION</scope>
    <source>
        <strain evidence="11">Wakin</strain>
        <tissue evidence="11">Muscle</tissue>
    </source>
</reference>
<dbReference type="PANTHER" id="PTHR24404:SF114">
    <property type="entry name" value="KLUMPFUSS, ISOFORM B-RELATED"/>
    <property type="match status" value="1"/>
</dbReference>
<dbReference type="GO" id="GO:0003700">
    <property type="term" value="F:DNA-binding transcription factor activity"/>
    <property type="evidence" value="ECO:0007669"/>
    <property type="project" value="TreeGrafter"/>
</dbReference>
<dbReference type="SMART" id="SM00355">
    <property type="entry name" value="ZnF_C2H2"/>
    <property type="match status" value="3"/>
</dbReference>
<evidence type="ECO:0000256" key="8">
    <source>
        <dbReference type="PROSITE-ProRule" id="PRU00042"/>
    </source>
</evidence>
<keyword evidence="6" id="KW-0238">DNA-binding</keyword>
<dbReference type="InterPro" id="IPR036236">
    <property type="entry name" value="Znf_C2H2_sf"/>
</dbReference>